<dbReference type="SUPFAM" id="SSF53187">
    <property type="entry name" value="Zn-dependent exopeptidases"/>
    <property type="match status" value="1"/>
</dbReference>
<dbReference type="Pfam" id="PF07687">
    <property type="entry name" value="M20_dimer"/>
    <property type="match status" value="1"/>
</dbReference>
<dbReference type="EMBL" id="WHLY01000002">
    <property type="protein sequence ID" value="MPR32205.1"/>
    <property type="molecule type" value="Genomic_DNA"/>
</dbReference>
<dbReference type="InterPro" id="IPR011650">
    <property type="entry name" value="Peptidase_M20_dimer"/>
</dbReference>
<accession>A0A7C9F266</accession>
<dbReference type="FunFam" id="3.40.630.10:FF:000027">
    <property type="entry name" value="N-fatty-acyl-amino acid synthase/hydrolase PM20D1"/>
    <property type="match status" value="1"/>
</dbReference>
<feature type="domain" description="Peptidase M20 dimerisation" evidence="6">
    <location>
        <begin position="237"/>
        <end position="382"/>
    </location>
</feature>
<evidence type="ECO:0000313" key="7">
    <source>
        <dbReference type="EMBL" id="MPR32205.1"/>
    </source>
</evidence>
<dbReference type="PIRSF" id="PIRSF036696">
    <property type="entry name" value="ACY-1"/>
    <property type="match status" value="1"/>
</dbReference>
<dbReference type="SUPFAM" id="SSF55031">
    <property type="entry name" value="Bacterial exopeptidase dimerisation domain"/>
    <property type="match status" value="1"/>
</dbReference>
<keyword evidence="2" id="KW-0645">Protease</keyword>
<dbReference type="Gene3D" id="3.30.70.360">
    <property type="match status" value="1"/>
</dbReference>
<gene>
    <name evidence="7" type="ORF">GBK04_02290</name>
</gene>
<dbReference type="InterPro" id="IPR002933">
    <property type="entry name" value="Peptidase_M20"/>
</dbReference>
<evidence type="ECO:0000256" key="4">
    <source>
        <dbReference type="ARBA" id="ARBA00022801"/>
    </source>
</evidence>
<dbReference type="InterPro" id="IPR036264">
    <property type="entry name" value="Bact_exopeptidase_dim_dom"/>
</dbReference>
<dbReference type="PANTHER" id="PTHR45962:SF1">
    <property type="entry name" value="N-FATTY-ACYL-AMINO ACID SYNTHASE_HYDROLASE PM20D1"/>
    <property type="match status" value="1"/>
</dbReference>
<dbReference type="Gene3D" id="1.10.150.900">
    <property type="match status" value="1"/>
</dbReference>
<name>A0A7C9F266_9BACT</name>
<keyword evidence="8" id="KW-1185">Reference proteome</keyword>
<dbReference type="GO" id="GO:0006508">
    <property type="term" value="P:proteolysis"/>
    <property type="evidence" value="ECO:0007669"/>
    <property type="project" value="UniProtKB-KW"/>
</dbReference>
<dbReference type="Pfam" id="PF01546">
    <property type="entry name" value="Peptidase_M20"/>
    <property type="match status" value="1"/>
</dbReference>
<dbReference type="GO" id="GO:0046872">
    <property type="term" value="F:metal ion binding"/>
    <property type="evidence" value="ECO:0007669"/>
    <property type="project" value="UniProtKB-KW"/>
</dbReference>
<dbReference type="GO" id="GO:0008233">
    <property type="term" value="F:peptidase activity"/>
    <property type="evidence" value="ECO:0007669"/>
    <property type="project" value="UniProtKB-KW"/>
</dbReference>
<dbReference type="Proteomes" id="UP000479293">
    <property type="component" value="Unassembled WGS sequence"/>
</dbReference>
<dbReference type="PANTHER" id="PTHR45962">
    <property type="entry name" value="N-FATTY-ACYL-AMINO ACID SYNTHASE/HYDROLASE PM20D1"/>
    <property type="match status" value="1"/>
</dbReference>
<reference evidence="7 8" key="1">
    <citation type="submission" date="2019-10" db="EMBL/GenBank/DDBJ databases">
        <title>Draft Genome Sequence of Cytophagaceae sp. SJW1-29.</title>
        <authorList>
            <person name="Choi A."/>
        </authorList>
    </citation>
    <scope>NUCLEOTIDE SEQUENCE [LARGE SCALE GENOMIC DNA]</scope>
    <source>
        <strain evidence="7 8">SJW1-29</strain>
    </source>
</reference>
<protein>
    <submittedName>
        <fullName evidence="7">M20/M25/M40 family metallo-hydrolase</fullName>
    </submittedName>
</protein>
<dbReference type="CDD" id="cd05674">
    <property type="entry name" value="M20_yscS"/>
    <property type="match status" value="1"/>
</dbReference>
<keyword evidence="3" id="KW-0479">Metal-binding</keyword>
<keyword evidence="5" id="KW-0862">Zinc</keyword>
<comment type="caution">
    <text evidence="7">The sequence shown here is derived from an EMBL/GenBank/DDBJ whole genome shotgun (WGS) entry which is preliminary data.</text>
</comment>
<dbReference type="InterPro" id="IPR047177">
    <property type="entry name" value="Pept_M20A"/>
</dbReference>
<comment type="similarity">
    <text evidence="1">Belongs to the peptidase M20A family.</text>
</comment>
<dbReference type="RefSeq" id="WP_152756492.1">
    <property type="nucleotide sequence ID" value="NZ_WHLY01000002.1"/>
</dbReference>
<dbReference type="AlphaFoldDB" id="A0A7C9F266"/>
<evidence type="ECO:0000256" key="5">
    <source>
        <dbReference type="ARBA" id="ARBA00022833"/>
    </source>
</evidence>
<evidence type="ECO:0000256" key="3">
    <source>
        <dbReference type="ARBA" id="ARBA00022723"/>
    </source>
</evidence>
<evidence type="ECO:0000256" key="2">
    <source>
        <dbReference type="ARBA" id="ARBA00022670"/>
    </source>
</evidence>
<sequence>MRNFLKILGLALVILIVVLLWNTFRFESKQLTNVPPAPPIAIPDSALLRLSQAVQYRTISYQDSALTDTTQFKAFITFLERSFPMVHKQMTREQINDYALLFQLKGSNPSLKPMLMMGHYDVVPVVEGTEKMWKSAPFAGLVQDGFVYGRGTLDDKSTVLGLLEAMEILLRQSFQPSRTIYFSFGHDEEVSGRKGGQALARTLERRGIQLEMVIDEGGTIKTDGVAGLTQPVALIGTAEKGYTSVALTAHGEGGHSSMPPPKTSIGMLASALDNLQKAPFKSSLGGTVGEMLRYLGPEMPFAQKLAVANQWLLAPVLINSFSVTNSGAASTHTTIAPTILKAGIKDNVLPIDATAIVNFRILPGDSVQGVVNHVKNAIANPDIEVESLREFDSEPSPVSSPEAPPFQILSRTIKSCYPNVLITPYLVLGATDARYYRSLSPNIYRFTPYQLDEEDLKRPHGTNERIRTDTYKEMIRFYVTLLKNAAQ</sequence>
<dbReference type="Gene3D" id="3.40.630.10">
    <property type="entry name" value="Zn peptidases"/>
    <property type="match status" value="1"/>
</dbReference>
<organism evidence="7 8">
    <name type="scientific">Salmonirosea aquatica</name>
    <dbReference type="NCBI Taxonomy" id="2654236"/>
    <lineage>
        <taxon>Bacteria</taxon>
        <taxon>Pseudomonadati</taxon>
        <taxon>Bacteroidota</taxon>
        <taxon>Cytophagia</taxon>
        <taxon>Cytophagales</taxon>
        <taxon>Spirosomataceae</taxon>
        <taxon>Salmonirosea</taxon>
    </lineage>
</organism>
<evidence type="ECO:0000256" key="1">
    <source>
        <dbReference type="ARBA" id="ARBA00006247"/>
    </source>
</evidence>
<keyword evidence="4 7" id="KW-0378">Hydrolase</keyword>
<proteinExistence type="inferred from homology"/>
<evidence type="ECO:0000313" key="8">
    <source>
        <dbReference type="Proteomes" id="UP000479293"/>
    </source>
</evidence>
<evidence type="ECO:0000259" key="6">
    <source>
        <dbReference type="Pfam" id="PF07687"/>
    </source>
</evidence>